<dbReference type="OMA" id="ACEAKHI"/>
<proteinExistence type="predicted"/>
<keyword evidence="2" id="KW-1185">Reference proteome</keyword>
<protein>
    <submittedName>
        <fullName evidence="1">Uncharacterized protein</fullName>
    </submittedName>
</protein>
<dbReference type="EMBL" id="FUEG01000001">
    <property type="protein sequence ID" value="SJK97353.1"/>
    <property type="molecule type" value="Genomic_DNA"/>
</dbReference>
<dbReference type="OrthoDB" id="3235454at2759"/>
<evidence type="ECO:0000313" key="1">
    <source>
        <dbReference type="EMBL" id="SJK97353.1"/>
    </source>
</evidence>
<gene>
    <name evidence="1" type="ORF">ARMOST_00605</name>
</gene>
<organism evidence="1 2">
    <name type="scientific">Armillaria ostoyae</name>
    <name type="common">Armillaria root rot fungus</name>
    <dbReference type="NCBI Taxonomy" id="47428"/>
    <lineage>
        <taxon>Eukaryota</taxon>
        <taxon>Fungi</taxon>
        <taxon>Dikarya</taxon>
        <taxon>Basidiomycota</taxon>
        <taxon>Agaricomycotina</taxon>
        <taxon>Agaricomycetes</taxon>
        <taxon>Agaricomycetidae</taxon>
        <taxon>Agaricales</taxon>
        <taxon>Marasmiineae</taxon>
        <taxon>Physalacriaceae</taxon>
        <taxon>Armillaria</taxon>
    </lineage>
</organism>
<evidence type="ECO:0000313" key="2">
    <source>
        <dbReference type="Proteomes" id="UP000219338"/>
    </source>
</evidence>
<name>A0A284QLL4_ARMOS</name>
<dbReference type="Proteomes" id="UP000219338">
    <property type="component" value="Unassembled WGS sequence"/>
</dbReference>
<sequence>MARTKAKNQDNGDGFSFIASQGSDDQMLQQALAERVFAAKEKKKKETEKKFLAAGQKHLLKETTNASGSIQSTYQAANEEFQRFTMEYASIEDEIRALWSRLHKEQQSLASIAEKRRLALQASVQACEAKHIKTMGLVREACYENERIVTNLDPQDA</sequence>
<dbReference type="AlphaFoldDB" id="A0A284QLL4"/>
<reference evidence="2" key="1">
    <citation type="journal article" date="2017" name="Nat. Ecol. Evol.">
        <title>Genome expansion and lineage-specific genetic innovations in the forest pathogenic fungi Armillaria.</title>
        <authorList>
            <person name="Sipos G."/>
            <person name="Prasanna A.N."/>
            <person name="Walter M.C."/>
            <person name="O'Connor E."/>
            <person name="Balint B."/>
            <person name="Krizsan K."/>
            <person name="Kiss B."/>
            <person name="Hess J."/>
            <person name="Varga T."/>
            <person name="Slot J."/>
            <person name="Riley R."/>
            <person name="Boka B."/>
            <person name="Rigling D."/>
            <person name="Barry K."/>
            <person name="Lee J."/>
            <person name="Mihaltcheva S."/>
            <person name="LaButti K."/>
            <person name="Lipzen A."/>
            <person name="Waldron R."/>
            <person name="Moloney N.M."/>
            <person name="Sperisen C."/>
            <person name="Kredics L."/>
            <person name="Vagvoelgyi C."/>
            <person name="Patrignani A."/>
            <person name="Fitzpatrick D."/>
            <person name="Nagy I."/>
            <person name="Doyle S."/>
            <person name="Anderson J.B."/>
            <person name="Grigoriev I.V."/>
            <person name="Gueldener U."/>
            <person name="Muensterkoetter M."/>
            <person name="Nagy L.G."/>
        </authorList>
    </citation>
    <scope>NUCLEOTIDE SEQUENCE [LARGE SCALE GENOMIC DNA]</scope>
    <source>
        <strain evidence="2">C18/9</strain>
    </source>
</reference>
<accession>A0A284QLL4</accession>